<proteinExistence type="predicted"/>
<dbReference type="EMBL" id="CT573071">
    <property type="protein sequence ID" value="CAJ73175.1"/>
    <property type="molecule type" value="Genomic_DNA"/>
</dbReference>
<organism evidence="1">
    <name type="scientific">Kuenenia stuttgartiensis</name>
    <dbReference type="NCBI Taxonomy" id="174633"/>
    <lineage>
        <taxon>Bacteria</taxon>
        <taxon>Pseudomonadati</taxon>
        <taxon>Planctomycetota</taxon>
        <taxon>Candidatus Brocadiia</taxon>
        <taxon>Candidatus Brocadiales</taxon>
        <taxon>Candidatus Brocadiaceae</taxon>
        <taxon>Candidatus Kuenenia</taxon>
    </lineage>
</organism>
<accession>Q1Q6H5</accession>
<name>Q1Q6H5_KUEST</name>
<reference evidence="1" key="2">
    <citation type="submission" date="2006-01" db="EMBL/GenBank/DDBJ databases">
        <authorList>
            <person name="Genoscope"/>
        </authorList>
    </citation>
    <scope>NUCLEOTIDE SEQUENCE</scope>
</reference>
<sequence>MPSIGSVAGFCGYEYQQRKLYVYVAFKIGACYNYQVRGEYFYLIICHYLRRITMMCVWTISPYCYFPYCLITPFPERFQQNPYFKRVSTNSK</sequence>
<gene>
    <name evidence="1" type="ORF">kuste2429</name>
</gene>
<protein>
    <submittedName>
        <fullName evidence="1">Uncharacterized protein</fullName>
    </submittedName>
</protein>
<evidence type="ECO:0000313" key="1">
    <source>
        <dbReference type="EMBL" id="CAJ73175.1"/>
    </source>
</evidence>
<reference evidence="1" key="1">
    <citation type="journal article" date="2006" name="Nature">
        <title>Deciphering the evolution and metabolism of an anammox bacterium from a community genome.</title>
        <authorList>
            <person name="Strous M."/>
            <person name="Pelletier E."/>
            <person name="Mangenot S."/>
            <person name="Rattei T."/>
            <person name="Lehner A."/>
            <person name="Taylor M.W."/>
            <person name="Horn M."/>
            <person name="Daims H."/>
            <person name="Bartol-Mavel D."/>
            <person name="Wincker P."/>
            <person name="Barbe V."/>
            <person name="Fonknechten N."/>
            <person name="Vallenet D."/>
            <person name="Segurens B."/>
            <person name="Schenowitz-Truong C."/>
            <person name="Medigue C."/>
            <person name="Collingro A."/>
            <person name="Snel B."/>
            <person name="Dutilh B.E."/>
            <person name="OpDenCamp H.J.M."/>
            <person name="vanDerDrift C."/>
            <person name="Cirpus I."/>
            <person name="vanDePas-Schoonen K.T."/>
            <person name="Harhangi H.R."/>
            <person name="vanNiftrik L."/>
            <person name="Schmid M."/>
            <person name="Keltjens J."/>
            <person name="vanDeVossenberg J."/>
            <person name="Kartal B."/>
            <person name="Meier H."/>
            <person name="Frishman D."/>
            <person name="Huynen M.A."/>
            <person name="Mewes H."/>
            <person name="Weissenbach J."/>
            <person name="Jetten M.S.M."/>
            <person name="Wagner M."/>
            <person name="LePaslier D."/>
        </authorList>
    </citation>
    <scope>NUCLEOTIDE SEQUENCE</scope>
</reference>
<dbReference type="AlphaFoldDB" id="Q1Q6H5"/>